<organism evidence="4 5">
    <name type="scientific">Marinobacterium aestuarii</name>
    <dbReference type="NCBI Taxonomy" id="1821621"/>
    <lineage>
        <taxon>Bacteria</taxon>
        <taxon>Pseudomonadati</taxon>
        <taxon>Pseudomonadota</taxon>
        <taxon>Gammaproteobacteria</taxon>
        <taxon>Oceanospirillales</taxon>
        <taxon>Oceanospirillaceae</taxon>
        <taxon>Marinobacterium</taxon>
    </lineage>
</organism>
<reference evidence="5" key="1">
    <citation type="submission" date="2016-05" db="EMBL/GenBank/DDBJ databases">
        <authorList>
            <person name="Baek K."/>
            <person name="Yang S.-J."/>
        </authorList>
    </citation>
    <scope>NUCLEOTIDE SEQUENCE [LARGE SCALE GENOMIC DNA]</scope>
    <source>
        <strain evidence="5">ST58-10</strain>
    </source>
</reference>
<dbReference type="InterPro" id="IPR050565">
    <property type="entry name" value="LYPA1-2/EST-like"/>
</dbReference>
<reference evidence="4 5" key="2">
    <citation type="journal article" date="2018" name="Int. J. Syst. Evol. Microbiol.">
        <title>Marinobacterium aestuarii sp. nov., a benzene-degrading marine bacterium isolated from estuary sediment.</title>
        <authorList>
            <person name="Bae S.S."/>
            <person name="Jung J."/>
            <person name="Chung D."/>
            <person name="Baek K."/>
        </authorList>
    </citation>
    <scope>NUCLEOTIDE SEQUENCE [LARGE SCALE GENOMIC DNA]</scope>
    <source>
        <strain evidence="4 5">ST58-10</strain>
    </source>
</reference>
<evidence type="ECO:0000256" key="2">
    <source>
        <dbReference type="ARBA" id="ARBA00022801"/>
    </source>
</evidence>
<evidence type="ECO:0000313" key="4">
    <source>
        <dbReference type="EMBL" id="ANG64241.1"/>
    </source>
</evidence>
<dbReference type="SUPFAM" id="SSF53474">
    <property type="entry name" value="alpha/beta-Hydrolases"/>
    <property type="match status" value="1"/>
</dbReference>
<accession>A0A1A9F302</accession>
<feature type="domain" description="Phospholipase/carboxylesterase/thioesterase" evidence="3">
    <location>
        <begin position="11"/>
        <end position="220"/>
    </location>
</feature>
<dbReference type="Proteomes" id="UP000078070">
    <property type="component" value="Chromosome"/>
</dbReference>
<dbReference type="GO" id="GO:0016787">
    <property type="term" value="F:hydrolase activity"/>
    <property type="evidence" value="ECO:0007669"/>
    <property type="project" value="UniProtKB-KW"/>
</dbReference>
<sequence>MTTYLPCQSREPEGPVRASVIWLHGLGADGGDFVPVVPYLELPADAGVRFVFPNAPVRPVTVNGGMRMPAWYDILEMNIDRKIDQASLDVSAQQIGDLIEREIACGVPSERIFLFGFSQGGAVAYHTALRYPKKLGGVAALSTYLATADRMAAEMDAVNAELPILICHGSQDDVVPLQLGQRAREALQGLGLAPQWHDYPMAHEVCLPELQQLGTWLTQHLSEEE</sequence>
<evidence type="ECO:0000313" key="5">
    <source>
        <dbReference type="Proteomes" id="UP000078070"/>
    </source>
</evidence>
<proteinExistence type="inferred from homology"/>
<dbReference type="PANTHER" id="PTHR10655">
    <property type="entry name" value="LYSOPHOSPHOLIPASE-RELATED"/>
    <property type="match status" value="1"/>
</dbReference>
<name>A0A1A9F302_9GAMM</name>
<dbReference type="KEGG" id="mars:A8C75_18350"/>
<dbReference type="EMBL" id="CP015839">
    <property type="protein sequence ID" value="ANG64241.1"/>
    <property type="molecule type" value="Genomic_DNA"/>
</dbReference>
<dbReference type="Gene3D" id="3.40.50.1820">
    <property type="entry name" value="alpha/beta hydrolase"/>
    <property type="match status" value="1"/>
</dbReference>
<gene>
    <name evidence="4" type="ORF">A8C75_18350</name>
</gene>
<evidence type="ECO:0000259" key="3">
    <source>
        <dbReference type="Pfam" id="PF02230"/>
    </source>
</evidence>
<dbReference type="OrthoDB" id="9801763at2"/>
<dbReference type="InterPro" id="IPR003140">
    <property type="entry name" value="PLipase/COase/thioEstase"/>
</dbReference>
<keyword evidence="2" id="KW-0378">Hydrolase</keyword>
<keyword evidence="5" id="KW-1185">Reference proteome</keyword>
<dbReference type="AlphaFoldDB" id="A0A1A9F302"/>
<comment type="similarity">
    <text evidence="1">Belongs to the AB hydrolase superfamily. AB hydrolase 2 family.</text>
</comment>
<dbReference type="PANTHER" id="PTHR10655:SF17">
    <property type="entry name" value="LYSOPHOSPHOLIPASE-LIKE PROTEIN 1"/>
    <property type="match status" value="1"/>
</dbReference>
<evidence type="ECO:0000256" key="1">
    <source>
        <dbReference type="ARBA" id="ARBA00006499"/>
    </source>
</evidence>
<dbReference type="Pfam" id="PF02230">
    <property type="entry name" value="Abhydrolase_2"/>
    <property type="match status" value="1"/>
</dbReference>
<dbReference type="RefSeq" id="WP_067385678.1">
    <property type="nucleotide sequence ID" value="NZ_CP015839.1"/>
</dbReference>
<dbReference type="STRING" id="1821621.A8C75_18350"/>
<dbReference type="InterPro" id="IPR029058">
    <property type="entry name" value="AB_hydrolase_fold"/>
</dbReference>
<protein>
    <submittedName>
        <fullName evidence="4">Carboxylesterase</fullName>
    </submittedName>
</protein>